<accession>A0AAV4AP68</accession>
<evidence type="ECO:0000313" key="2">
    <source>
        <dbReference type="EMBL" id="GFO09158.1"/>
    </source>
</evidence>
<organism evidence="2 3">
    <name type="scientific">Plakobranchus ocellatus</name>
    <dbReference type="NCBI Taxonomy" id="259542"/>
    <lineage>
        <taxon>Eukaryota</taxon>
        <taxon>Metazoa</taxon>
        <taxon>Spiralia</taxon>
        <taxon>Lophotrochozoa</taxon>
        <taxon>Mollusca</taxon>
        <taxon>Gastropoda</taxon>
        <taxon>Heterobranchia</taxon>
        <taxon>Euthyneura</taxon>
        <taxon>Panpulmonata</taxon>
        <taxon>Sacoglossa</taxon>
        <taxon>Placobranchoidea</taxon>
        <taxon>Plakobranchidae</taxon>
        <taxon>Plakobranchus</taxon>
    </lineage>
</organism>
<feature type="compositionally biased region" description="Basic and acidic residues" evidence="1">
    <location>
        <begin position="36"/>
        <end position="70"/>
    </location>
</feature>
<gene>
    <name evidence="2" type="ORF">PoB_003566300</name>
</gene>
<evidence type="ECO:0000256" key="1">
    <source>
        <dbReference type="SAM" id="MobiDB-lite"/>
    </source>
</evidence>
<evidence type="ECO:0000313" key="3">
    <source>
        <dbReference type="Proteomes" id="UP000735302"/>
    </source>
</evidence>
<reference evidence="2 3" key="1">
    <citation type="journal article" date="2021" name="Elife">
        <title>Chloroplast acquisition without the gene transfer in kleptoplastic sea slugs, Plakobranchus ocellatus.</title>
        <authorList>
            <person name="Maeda T."/>
            <person name="Takahashi S."/>
            <person name="Yoshida T."/>
            <person name="Shimamura S."/>
            <person name="Takaki Y."/>
            <person name="Nagai Y."/>
            <person name="Toyoda A."/>
            <person name="Suzuki Y."/>
            <person name="Arimoto A."/>
            <person name="Ishii H."/>
            <person name="Satoh N."/>
            <person name="Nishiyama T."/>
            <person name="Hasebe M."/>
            <person name="Maruyama T."/>
            <person name="Minagawa J."/>
            <person name="Obokata J."/>
            <person name="Shigenobu S."/>
        </authorList>
    </citation>
    <scope>NUCLEOTIDE SEQUENCE [LARGE SCALE GENOMIC DNA]</scope>
</reference>
<feature type="region of interest" description="Disordered" evidence="1">
    <location>
        <begin position="1"/>
        <end position="108"/>
    </location>
</feature>
<feature type="non-terminal residue" evidence="2">
    <location>
        <position position="1"/>
    </location>
</feature>
<protein>
    <submittedName>
        <fullName evidence="2">Uncharacterized protein</fullName>
    </submittedName>
</protein>
<sequence>TKRRRLEAAGASQDSPHDGRSKHRKSPSEDIDESWEWDRERMDRKEKKRDHSTDDFFDDNKRRKSEDHHAAARKQNGEPNGSSKSHGERDYKEKSKAGHSSRREMYIDADDTQKVVKVKEKRDKSYPFILMSPD</sequence>
<comment type="caution">
    <text evidence="2">The sequence shown here is derived from an EMBL/GenBank/DDBJ whole genome shotgun (WGS) entry which is preliminary data.</text>
</comment>
<keyword evidence="3" id="KW-1185">Reference proteome</keyword>
<dbReference type="EMBL" id="BLXT01004061">
    <property type="protein sequence ID" value="GFO09158.1"/>
    <property type="molecule type" value="Genomic_DNA"/>
</dbReference>
<name>A0AAV4AP68_9GAST</name>
<proteinExistence type="predicted"/>
<dbReference type="AlphaFoldDB" id="A0AAV4AP68"/>
<dbReference type="Proteomes" id="UP000735302">
    <property type="component" value="Unassembled WGS sequence"/>
</dbReference>
<feature type="compositionally biased region" description="Basic and acidic residues" evidence="1">
    <location>
        <begin position="85"/>
        <end position="108"/>
    </location>
</feature>